<sequence length="456" mass="50670">MSGMVAVVLKMTFGVFVNKARSSLSEKLKDGGLNSQQLRSLIVSNFGDIETKLVGLARGNLLSSVSFIQEGLGLINDLLDKPNTPPEQEDDKVGGNSNRAGVPDQASSSNKDSPVDVDSVLKLVEAIDKMKINSSNHFTSAMELFKNANTKATEAFHNEALSLEDRIFAAKIRVQSRLLSSLENPSLAKKRQELVLSVSAINFVVFKFLKSFTPGPINVYDWPNLKSGEWTYNPLITDKAIIADLSNAGLEFPNFVLLKELVASHRRFGLSNETVYSVAVNSDGYLIMWNNFHSLLKIKMSEVKMYNSCDDDQIEQCLDGCLLAIDNDNVTYLLKFVSVSSCSASFTSAYLGCLEAIDSNGHSIGTHCERNRYSKELGKGRSSMNPVPDGFVVVTCNRTSTHEVEFYKHNKKKIERIYTFKINLWEESLTTVTNKYQLVAVEESGLRERRAVNTRI</sequence>
<evidence type="ECO:0000313" key="3">
    <source>
        <dbReference type="Proteomes" id="UP001152795"/>
    </source>
</evidence>
<accession>A0A7D9M292</accession>
<dbReference type="AlphaFoldDB" id="A0A7D9M292"/>
<keyword evidence="3" id="KW-1185">Reference proteome</keyword>
<feature type="compositionally biased region" description="Polar residues" evidence="1">
    <location>
        <begin position="95"/>
        <end position="112"/>
    </location>
</feature>
<dbReference type="EMBL" id="CACRXK020032296">
    <property type="protein sequence ID" value="CAB4043412.1"/>
    <property type="molecule type" value="Genomic_DNA"/>
</dbReference>
<name>A0A7D9M292_PARCT</name>
<reference evidence="2" key="1">
    <citation type="submission" date="2020-04" db="EMBL/GenBank/DDBJ databases">
        <authorList>
            <person name="Alioto T."/>
            <person name="Alioto T."/>
            <person name="Gomez Garrido J."/>
        </authorList>
    </citation>
    <scope>NUCLEOTIDE SEQUENCE</scope>
    <source>
        <strain evidence="2">A484AB</strain>
    </source>
</reference>
<evidence type="ECO:0000313" key="2">
    <source>
        <dbReference type="EMBL" id="CAB4043412.1"/>
    </source>
</evidence>
<gene>
    <name evidence="2" type="ORF">PACLA_8A047372</name>
</gene>
<protein>
    <submittedName>
        <fullName evidence="2">Uncharacterized protein</fullName>
    </submittedName>
</protein>
<feature type="region of interest" description="Disordered" evidence="1">
    <location>
        <begin position="78"/>
        <end position="114"/>
    </location>
</feature>
<dbReference type="Proteomes" id="UP001152795">
    <property type="component" value="Unassembled WGS sequence"/>
</dbReference>
<proteinExistence type="predicted"/>
<evidence type="ECO:0000256" key="1">
    <source>
        <dbReference type="SAM" id="MobiDB-lite"/>
    </source>
</evidence>
<dbReference type="OrthoDB" id="6013208at2759"/>
<organism evidence="2 3">
    <name type="scientific">Paramuricea clavata</name>
    <name type="common">Red gorgonian</name>
    <name type="synonym">Violescent sea-whip</name>
    <dbReference type="NCBI Taxonomy" id="317549"/>
    <lineage>
        <taxon>Eukaryota</taxon>
        <taxon>Metazoa</taxon>
        <taxon>Cnidaria</taxon>
        <taxon>Anthozoa</taxon>
        <taxon>Octocorallia</taxon>
        <taxon>Malacalcyonacea</taxon>
        <taxon>Plexauridae</taxon>
        <taxon>Paramuricea</taxon>
    </lineage>
</organism>
<comment type="caution">
    <text evidence="2">The sequence shown here is derived from an EMBL/GenBank/DDBJ whole genome shotgun (WGS) entry which is preliminary data.</text>
</comment>